<reference evidence="3 4" key="1">
    <citation type="submission" date="2015-10" db="EMBL/GenBank/DDBJ databases">
        <title>Draft genome sequence of Streptomyces griseorubiginosus DSM 40469, type strain for the species Streptomyces griseorubiginosus.</title>
        <authorList>
            <person name="Ruckert C."/>
            <person name="Winkler A."/>
            <person name="Kalinowski J."/>
            <person name="Kampfer P."/>
            <person name="Glaeser S."/>
        </authorList>
    </citation>
    <scope>NUCLEOTIDE SEQUENCE [LARGE SCALE GENOMIC DNA]</scope>
    <source>
        <strain evidence="3 4">DSM 40469</strain>
    </source>
</reference>
<comment type="caution">
    <text evidence="3">The sequence shown here is derived from an EMBL/GenBank/DDBJ whole genome shotgun (WGS) entry which is preliminary data.</text>
</comment>
<evidence type="ECO:0000313" key="4">
    <source>
        <dbReference type="Proteomes" id="UP000054375"/>
    </source>
</evidence>
<organism evidence="3 4">
    <name type="scientific">Streptomyces griseorubiginosus</name>
    <dbReference type="NCBI Taxonomy" id="67304"/>
    <lineage>
        <taxon>Bacteria</taxon>
        <taxon>Bacillati</taxon>
        <taxon>Actinomycetota</taxon>
        <taxon>Actinomycetes</taxon>
        <taxon>Kitasatosporales</taxon>
        <taxon>Streptomycetaceae</taxon>
        <taxon>Streptomyces</taxon>
    </lineage>
</organism>
<feature type="transmembrane region" description="Helical" evidence="2">
    <location>
        <begin position="95"/>
        <end position="114"/>
    </location>
</feature>
<keyword evidence="4" id="KW-1185">Reference proteome</keyword>
<gene>
    <name evidence="3" type="ORF">AQJ54_39995</name>
</gene>
<dbReference type="EMBL" id="LMWV01000037">
    <property type="protein sequence ID" value="KUN59247.1"/>
    <property type="molecule type" value="Genomic_DNA"/>
</dbReference>
<feature type="transmembrane region" description="Helical" evidence="2">
    <location>
        <begin position="120"/>
        <end position="143"/>
    </location>
</feature>
<name>A0A101RP66_9ACTN</name>
<keyword evidence="2" id="KW-0812">Transmembrane</keyword>
<protein>
    <submittedName>
        <fullName evidence="3">Uncharacterized protein</fullName>
    </submittedName>
</protein>
<keyword evidence="2" id="KW-0472">Membrane</keyword>
<dbReference type="AlphaFoldDB" id="A0A101RP66"/>
<keyword evidence="2" id="KW-1133">Transmembrane helix</keyword>
<evidence type="ECO:0000256" key="1">
    <source>
        <dbReference type="SAM" id="MobiDB-lite"/>
    </source>
</evidence>
<dbReference type="Proteomes" id="UP000054375">
    <property type="component" value="Unassembled WGS sequence"/>
</dbReference>
<feature type="region of interest" description="Disordered" evidence="1">
    <location>
        <begin position="1"/>
        <end position="20"/>
    </location>
</feature>
<proteinExistence type="predicted"/>
<evidence type="ECO:0000313" key="3">
    <source>
        <dbReference type="EMBL" id="KUN59247.1"/>
    </source>
</evidence>
<sequence>MGGEVVQAESRAMSDRTHKHQLPPVHTTADWRTPQWGASVPAREVFPGYGGPIDPGQREAELTRFVGAMTARGWTEVHRMPGAVLLAQVQRPNRAAAAGVGATGVAAGAAVGGAGILGVLGGICVIILGLVLTLTIIGAIIGIPQLAQP</sequence>
<accession>A0A101RP66</accession>
<evidence type="ECO:0000256" key="2">
    <source>
        <dbReference type="SAM" id="Phobius"/>
    </source>
</evidence>